<feature type="region of interest" description="Disordered" evidence="1">
    <location>
        <begin position="82"/>
        <end position="103"/>
    </location>
</feature>
<name>A0A832LU88_9BACT</name>
<evidence type="ECO:0000313" key="2">
    <source>
        <dbReference type="EMBL" id="HGV54667.1"/>
    </source>
</evidence>
<sequence>MFLIIIWYVLFLNSHGFAQQYCIDAGAYNDWMCRNVRGAQAACYAQRLHGPFSDFNSCEMQRRSTLPYDAYWQRMTRCVPCGPSSPGPSRPKPQQESPQERARKEIEAKVMAMKNQLKNMGCSQDELSWVEGLPQSTYDPDPQIWHFILDANLKLVKAKCEKKLYIAQMLEREERERKEILAKKPILISKWKGVSVKGKASKLVSLNSSLIQLSQSQALIDGTNPEVLHKIAEWYKEESKGSLLELLSEKAKFPLDKIDKALSVGSLIKESVIKRVFDFLEEVKLAINNPTEWERLAERSQRVVNEAEKEVTWEAKKTVAREYIEGIPQVGGLLGKFFSAGTTTYESIEENK</sequence>
<accession>A0A832LU88</accession>
<comment type="caution">
    <text evidence="2">The sequence shown here is derived from an EMBL/GenBank/DDBJ whole genome shotgun (WGS) entry which is preliminary data.</text>
</comment>
<dbReference type="EMBL" id="DSZU01000021">
    <property type="protein sequence ID" value="HGV54667.1"/>
    <property type="molecule type" value="Genomic_DNA"/>
</dbReference>
<gene>
    <name evidence="2" type="ORF">ENT73_01080</name>
</gene>
<proteinExistence type="predicted"/>
<reference evidence="2" key="1">
    <citation type="journal article" date="2020" name="mSystems">
        <title>Genome- and Community-Level Interaction Insights into Carbon Utilization and Element Cycling Functions of Hydrothermarchaeota in Hydrothermal Sediment.</title>
        <authorList>
            <person name="Zhou Z."/>
            <person name="Liu Y."/>
            <person name="Xu W."/>
            <person name="Pan J."/>
            <person name="Luo Z.H."/>
            <person name="Li M."/>
        </authorList>
    </citation>
    <scope>NUCLEOTIDE SEQUENCE [LARGE SCALE GENOMIC DNA]</scope>
    <source>
        <strain evidence="2">SpSt-605</strain>
    </source>
</reference>
<evidence type="ECO:0000256" key="1">
    <source>
        <dbReference type="SAM" id="MobiDB-lite"/>
    </source>
</evidence>
<protein>
    <submittedName>
        <fullName evidence="2">Uncharacterized protein</fullName>
    </submittedName>
</protein>
<dbReference type="AlphaFoldDB" id="A0A832LU88"/>
<organism evidence="2">
    <name type="scientific">Caldimicrobium thiodismutans</name>
    <dbReference type="NCBI Taxonomy" id="1653476"/>
    <lineage>
        <taxon>Bacteria</taxon>
        <taxon>Pseudomonadati</taxon>
        <taxon>Thermodesulfobacteriota</taxon>
        <taxon>Thermodesulfobacteria</taxon>
        <taxon>Thermodesulfobacteriales</taxon>
        <taxon>Thermodesulfobacteriaceae</taxon>
        <taxon>Caldimicrobium</taxon>
    </lineage>
</organism>